<reference evidence="1" key="1">
    <citation type="thesis" date="2020" institute="ProQuest LLC" country="789 East Eisenhower Parkway, Ann Arbor, MI, USA">
        <title>Comparative Genomics and Chromosome Evolution.</title>
        <authorList>
            <person name="Mudd A.B."/>
        </authorList>
    </citation>
    <scope>NUCLEOTIDE SEQUENCE</scope>
    <source>
        <strain evidence="1">237g6f4</strain>
        <tissue evidence="1">Blood</tissue>
    </source>
</reference>
<gene>
    <name evidence="1" type="ORF">GDO81_019942</name>
</gene>
<name>A0AAV6YYE0_ENGPU</name>
<evidence type="ECO:0000313" key="2">
    <source>
        <dbReference type="Proteomes" id="UP000824782"/>
    </source>
</evidence>
<comment type="caution">
    <text evidence="1">The sequence shown here is derived from an EMBL/GenBank/DDBJ whole genome shotgun (WGS) entry which is preliminary data.</text>
</comment>
<proteinExistence type="predicted"/>
<evidence type="ECO:0000313" key="1">
    <source>
        <dbReference type="EMBL" id="KAG8540035.1"/>
    </source>
</evidence>
<keyword evidence="2" id="KW-1185">Reference proteome</keyword>
<sequence length="107" mass="11589">MNAQCTWTTKYGIFTFFCVLGRTNIGERGGAHIRLGSGNPLLSVRVGLVRLLWIGMLESLSLCAKLVRRIKSPVASMVVNGGLGLFIEAGFKYGYGGCSYPFFGYGV</sequence>
<protein>
    <submittedName>
        <fullName evidence="1">Uncharacterized protein</fullName>
    </submittedName>
</protein>
<dbReference type="EMBL" id="WNYA01011837">
    <property type="protein sequence ID" value="KAG8540035.1"/>
    <property type="molecule type" value="Genomic_DNA"/>
</dbReference>
<accession>A0AAV6YYE0</accession>
<organism evidence="1 2">
    <name type="scientific">Engystomops pustulosus</name>
    <name type="common">Tungara frog</name>
    <name type="synonym">Physalaemus pustulosus</name>
    <dbReference type="NCBI Taxonomy" id="76066"/>
    <lineage>
        <taxon>Eukaryota</taxon>
        <taxon>Metazoa</taxon>
        <taxon>Chordata</taxon>
        <taxon>Craniata</taxon>
        <taxon>Vertebrata</taxon>
        <taxon>Euteleostomi</taxon>
        <taxon>Amphibia</taxon>
        <taxon>Batrachia</taxon>
        <taxon>Anura</taxon>
        <taxon>Neobatrachia</taxon>
        <taxon>Hyloidea</taxon>
        <taxon>Leptodactylidae</taxon>
        <taxon>Leiuperinae</taxon>
        <taxon>Engystomops</taxon>
    </lineage>
</organism>
<dbReference type="Proteomes" id="UP000824782">
    <property type="component" value="Unassembled WGS sequence"/>
</dbReference>
<dbReference type="AlphaFoldDB" id="A0AAV6YYE0"/>